<feature type="compositionally biased region" description="Low complexity" evidence="1">
    <location>
        <begin position="88"/>
        <end position="111"/>
    </location>
</feature>
<feature type="region of interest" description="Disordered" evidence="1">
    <location>
        <begin position="32"/>
        <end position="118"/>
    </location>
</feature>
<gene>
    <name evidence="2" type="ORF">BDN71DRAFT_1506706</name>
</gene>
<comment type="caution">
    <text evidence="2">The sequence shown here is derived from an EMBL/GenBank/DDBJ whole genome shotgun (WGS) entry which is preliminary data.</text>
</comment>
<dbReference type="Proteomes" id="UP000807025">
    <property type="component" value="Unassembled WGS sequence"/>
</dbReference>
<sequence>MPYAHVPHFPISNTHTLTRALDANATHPHALVFNDDDDTPPRIPTPLFSATTHPHTSPHPCSRRRRTPTHPHTLVFDDDDDDTPARISTPSLSTTTTPTHPHAPAFDATPHISHPHTSPLSPGYPWSLVINPYPWYPLGPHPQGFHQAQVHQSVVVQQQ</sequence>
<evidence type="ECO:0000313" key="2">
    <source>
        <dbReference type="EMBL" id="KAF9495361.1"/>
    </source>
</evidence>
<evidence type="ECO:0000256" key="1">
    <source>
        <dbReference type="SAM" id="MobiDB-lite"/>
    </source>
</evidence>
<organism evidence="2 3">
    <name type="scientific">Pleurotus eryngii</name>
    <name type="common">Boletus of the steppes</name>
    <dbReference type="NCBI Taxonomy" id="5323"/>
    <lineage>
        <taxon>Eukaryota</taxon>
        <taxon>Fungi</taxon>
        <taxon>Dikarya</taxon>
        <taxon>Basidiomycota</taxon>
        <taxon>Agaricomycotina</taxon>
        <taxon>Agaricomycetes</taxon>
        <taxon>Agaricomycetidae</taxon>
        <taxon>Agaricales</taxon>
        <taxon>Pleurotineae</taxon>
        <taxon>Pleurotaceae</taxon>
        <taxon>Pleurotus</taxon>
    </lineage>
</organism>
<protein>
    <submittedName>
        <fullName evidence="2">Uncharacterized protein</fullName>
    </submittedName>
</protein>
<evidence type="ECO:0000313" key="3">
    <source>
        <dbReference type="Proteomes" id="UP000807025"/>
    </source>
</evidence>
<dbReference type="AlphaFoldDB" id="A0A9P6A137"/>
<dbReference type="EMBL" id="MU154562">
    <property type="protein sequence ID" value="KAF9495361.1"/>
    <property type="molecule type" value="Genomic_DNA"/>
</dbReference>
<name>A0A9P6A137_PLEER</name>
<accession>A0A9P6A137</accession>
<proteinExistence type="predicted"/>
<reference evidence="2" key="1">
    <citation type="submission" date="2020-11" db="EMBL/GenBank/DDBJ databases">
        <authorList>
            <consortium name="DOE Joint Genome Institute"/>
            <person name="Ahrendt S."/>
            <person name="Riley R."/>
            <person name="Andreopoulos W."/>
            <person name="Labutti K."/>
            <person name="Pangilinan J."/>
            <person name="Ruiz-Duenas F.J."/>
            <person name="Barrasa J.M."/>
            <person name="Sanchez-Garcia M."/>
            <person name="Camarero S."/>
            <person name="Miyauchi S."/>
            <person name="Serrano A."/>
            <person name="Linde D."/>
            <person name="Babiker R."/>
            <person name="Drula E."/>
            <person name="Ayuso-Fernandez I."/>
            <person name="Pacheco R."/>
            <person name="Padilla G."/>
            <person name="Ferreira P."/>
            <person name="Barriuso J."/>
            <person name="Kellner H."/>
            <person name="Castanera R."/>
            <person name="Alfaro M."/>
            <person name="Ramirez L."/>
            <person name="Pisabarro A.G."/>
            <person name="Kuo A."/>
            <person name="Tritt A."/>
            <person name="Lipzen A."/>
            <person name="He G."/>
            <person name="Yan M."/>
            <person name="Ng V."/>
            <person name="Cullen D."/>
            <person name="Martin F."/>
            <person name="Rosso M.-N."/>
            <person name="Henrissat B."/>
            <person name="Hibbett D."/>
            <person name="Martinez A.T."/>
            <person name="Grigoriev I.V."/>
        </authorList>
    </citation>
    <scope>NUCLEOTIDE SEQUENCE</scope>
    <source>
        <strain evidence="2">ATCC 90797</strain>
    </source>
</reference>
<feature type="compositionally biased region" description="Low complexity" evidence="1">
    <location>
        <begin position="51"/>
        <end position="60"/>
    </location>
</feature>
<keyword evidence="3" id="KW-1185">Reference proteome</keyword>